<keyword evidence="3 10" id="KW-0808">Transferase</keyword>
<evidence type="ECO:0000259" key="11">
    <source>
        <dbReference type="PROSITE" id="PS51157"/>
    </source>
</evidence>
<evidence type="ECO:0000256" key="2">
    <source>
        <dbReference type="ARBA" id="ARBA00004906"/>
    </source>
</evidence>
<keyword evidence="4 10" id="KW-0479">Metal-binding</keyword>
<evidence type="ECO:0000313" key="13">
    <source>
        <dbReference type="Proteomes" id="UP000290189"/>
    </source>
</evidence>
<dbReference type="PROSITE" id="PS51157">
    <property type="entry name" value="ZF_UBR"/>
    <property type="match status" value="1"/>
</dbReference>
<dbReference type="Proteomes" id="UP000290189">
    <property type="component" value="Unassembled WGS sequence"/>
</dbReference>
<keyword evidence="12" id="KW-0496">Mitochondrion</keyword>
<comment type="catalytic activity">
    <reaction evidence="1 10">
        <text>S-ubiquitinyl-[E2 ubiquitin-conjugating enzyme]-L-cysteine + [acceptor protein]-L-lysine = [E2 ubiquitin-conjugating enzyme]-L-cysteine + N(6)-ubiquitinyl-[acceptor protein]-L-lysine.</text>
        <dbReference type="EC" id="2.3.2.27"/>
    </reaction>
</comment>
<dbReference type="InterPro" id="IPR003126">
    <property type="entry name" value="Znf_UBR"/>
</dbReference>
<dbReference type="InterPro" id="IPR044046">
    <property type="entry name" value="E3_ligase_UBR-like_C"/>
</dbReference>
<dbReference type="Pfam" id="PF02617">
    <property type="entry name" value="ClpS"/>
    <property type="match status" value="1"/>
</dbReference>
<comment type="function">
    <text evidence="10">Ubiquitin ligase protein which is a component of the N-end rule pathway. Recognizes and binds to proteins bearing specific N-terminal residues that are destabilizing according to the N-end rule, leading to their ubiquitination and subsequent degradation.</text>
</comment>
<dbReference type="GO" id="GO:0000151">
    <property type="term" value="C:ubiquitin ligase complex"/>
    <property type="evidence" value="ECO:0007669"/>
    <property type="project" value="TreeGrafter"/>
</dbReference>
<evidence type="ECO:0000256" key="8">
    <source>
        <dbReference type="ARBA" id="ARBA00046341"/>
    </source>
</evidence>
<evidence type="ECO:0000256" key="5">
    <source>
        <dbReference type="ARBA" id="ARBA00022771"/>
    </source>
</evidence>
<dbReference type="InterPro" id="IPR039164">
    <property type="entry name" value="UBR1-like"/>
</dbReference>
<dbReference type="GO" id="GO:0005737">
    <property type="term" value="C:cytoplasm"/>
    <property type="evidence" value="ECO:0007669"/>
    <property type="project" value="TreeGrafter"/>
</dbReference>
<protein>
    <recommendedName>
        <fullName evidence="10">E3 ubiquitin-protein ligase</fullName>
        <ecNumber evidence="10">2.3.2.27</ecNumber>
    </recommendedName>
</protein>
<keyword evidence="5 10" id="KW-0863">Zinc-finger</keyword>
<dbReference type="InterPro" id="IPR055194">
    <property type="entry name" value="UBR1-like_WH"/>
</dbReference>
<dbReference type="Pfam" id="PF02207">
    <property type="entry name" value="zf-UBR"/>
    <property type="match status" value="1"/>
</dbReference>
<dbReference type="PANTHER" id="PTHR21497:SF24">
    <property type="entry name" value="E3 UBIQUITIN-PROTEIN LIGASE UBR1"/>
    <property type="match status" value="1"/>
</dbReference>
<dbReference type="Pfam" id="PF22960">
    <property type="entry name" value="WHD_UBR1"/>
    <property type="match status" value="1"/>
</dbReference>
<dbReference type="EMBL" id="OVEO01000009">
    <property type="protein sequence ID" value="SPQ98404.1"/>
    <property type="molecule type" value="Genomic_DNA"/>
</dbReference>
<keyword evidence="6 10" id="KW-0833">Ubl conjugation pathway</keyword>
<organism evidence="12 13">
    <name type="scientific">Plasmodiophora brassicae</name>
    <name type="common">Clubroot disease agent</name>
    <dbReference type="NCBI Taxonomy" id="37360"/>
    <lineage>
        <taxon>Eukaryota</taxon>
        <taxon>Sar</taxon>
        <taxon>Rhizaria</taxon>
        <taxon>Endomyxa</taxon>
        <taxon>Phytomyxea</taxon>
        <taxon>Plasmodiophorida</taxon>
        <taxon>Plasmodiophoridae</taxon>
        <taxon>Plasmodiophora</taxon>
    </lineage>
</organism>
<evidence type="ECO:0000256" key="3">
    <source>
        <dbReference type="ARBA" id="ARBA00022679"/>
    </source>
</evidence>
<evidence type="ECO:0000256" key="1">
    <source>
        <dbReference type="ARBA" id="ARBA00000900"/>
    </source>
</evidence>
<evidence type="ECO:0000256" key="6">
    <source>
        <dbReference type="ARBA" id="ARBA00022786"/>
    </source>
</evidence>
<dbReference type="EC" id="2.3.2.27" evidence="10"/>
<feature type="zinc finger region" description="UBR-type" evidence="9">
    <location>
        <begin position="133"/>
        <end position="204"/>
    </location>
</feature>
<feature type="domain" description="UBR-type" evidence="11">
    <location>
        <begin position="133"/>
        <end position="204"/>
    </location>
</feature>
<dbReference type="GO" id="GO:0016567">
    <property type="term" value="P:protein ubiquitination"/>
    <property type="evidence" value="ECO:0007669"/>
    <property type="project" value="UniProtKB-UniRule"/>
</dbReference>
<dbReference type="CDD" id="cd19673">
    <property type="entry name" value="UBR-box_UBR3"/>
    <property type="match status" value="1"/>
</dbReference>
<dbReference type="Gene3D" id="2.10.110.30">
    <property type="match status" value="1"/>
</dbReference>
<comment type="similarity">
    <text evidence="8 10">Belongs to the E3 ubiquitin-protein ligase UBR1-like family.</text>
</comment>
<dbReference type="InterPro" id="IPR003769">
    <property type="entry name" value="ClpS_core"/>
</dbReference>
<evidence type="ECO:0000256" key="4">
    <source>
        <dbReference type="ARBA" id="ARBA00022723"/>
    </source>
</evidence>
<dbReference type="GO" id="GO:0008270">
    <property type="term" value="F:zinc ion binding"/>
    <property type="evidence" value="ECO:0007669"/>
    <property type="project" value="UniProtKB-UniRule"/>
</dbReference>
<evidence type="ECO:0000256" key="10">
    <source>
        <dbReference type="RuleBase" id="RU366018"/>
    </source>
</evidence>
<geneLocation type="mitochondrion" evidence="12"/>
<accession>A0A3P3YE38</accession>
<dbReference type="Gene3D" id="3.30.1390.10">
    <property type="match status" value="1"/>
</dbReference>
<name>A0A3P3YE38_PLABS</name>
<gene>
    <name evidence="12" type="ORF">PLBR_LOCUS5619</name>
</gene>
<dbReference type="UniPathway" id="UPA00143"/>
<dbReference type="InterPro" id="IPR014719">
    <property type="entry name" value="Ribosomal_bL12_C/ClpS-like"/>
</dbReference>
<dbReference type="Pfam" id="PF18995">
    <property type="entry name" value="PRT6_C"/>
    <property type="match status" value="1"/>
</dbReference>
<reference evidence="12 13" key="1">
    <citation type="submission" date="2018-03" db="EMBL/GenBank/DDBJ databases">
        <authorList>
            <person name="Fogelqvist J."/>
        </authorList>
    </citation>
    <scope>NUCLEOTIDE SEQUENCE [LARGE SCALE GENOMIC DNA]</scope>
</reference>
<sequence length="1560" mass="172591">MIPQTTSPSPATMLACAMLAVTAIVLVRAARPHRRRRRRVPLAGGGAVPSGAKKCVVRMMAAADSRQQLVTRAPPPGPLPVEIRSALPDVARDVVLYSEDGDLRAWVLRLIAPPAAEDAAAFVDGLRQANTSSVCAYSFKAGEPAYQCGTCGVDPTCIQCAACFTAADHTGHDIKMTHAGGGGMCDCGDESSWAPAGFCRNHRGRSATVDVPSCSLPEHTSTVISEFVRLAALSLLHTDGHFAVDDSIPTYDGGYVGVLFNDDVHSFDSVVSHLQHVTGLTRRGATTTALVVDLFGQSVFFRGSMQQCQDAVDSITERVGVDASVQNLPAFLIKESRLIRLLDILTDLCSCSDLLRDAVGRSLTTTTTSTLGDGHAIPLVSAIMRVSAILQRELSQAVGRLHFQLFVDAEFKEYFTMVFTRDYSRLLTSARHARHSRTRSVLDYSVQLYTIPDMVLRLCREQDLLSVFLSNFRNWFLDHLEESNLDARPFSDLQYILRNHGVLEFVISERVDLLQSWLDILRVAEGIDSQRRECGPNHVEYESLAWYGAFAITASLFLVTRVLRDDIMPLWAKEHLDTVIRPLVSRFMSDWSSQPREDRVDLGNGFSAARCDIVNGGPVSLHFPLRRFLMELVGTFCVQTGTSLSECLPGPDDAVALVDELIRACAFTCHARASLWVRNGNFIIQQAVAYSRSGTFRSAMFAGDLFGMQCAAVRLGAAPFLSLMSYRFAIHDVLEIGTGNLPSFAVIRESWDPEKVNYTVEAFVEVFITVLTDRGHLRHQHDHELWSLRRNVVHCLLLGEATYSEVLQFFGVEQPPEYLDDMLDEVAVYIVPRDMESGKYRVRDSAALEHFDPFFAHYSDVQKQQAQDNFSKLMSSRGHDIGSRRIPPLPVVAPPFLPLLDIVVSCDVVALVRKLLTMNPGPRLLSSALYLVSLAINDITHNGVASDAWAAAIVQSGDDHSVLRTLCQIVVLSETHNEASNGLLAVKAERHHVDEVRLILKDLRELSEDCRAVIDSYQFRPTPPKESHAQAAERTARRDAARARALARIQHQSETFSNTHREHLVVVDEAAQQQRSHLHSCILCRSNHSQEEMGLLAWIGRCEIRSLLEAPERRCRKRPRVPRPSDRFVRYSRDCGHAMHSSCYASYVSSLLGRKSSRQHYEGEFVVNISVGEITCPLCKCHANVLLPIDPPTSEVSAEFDDVRDDGGTSDEQWFETYSSALLSRLSDKAGRLTPAPLLSPGSEALYIQLNDRFRSFSNDDNAVVRLVASDIGIAEIQWRARTYAPDKDLDHIRLLIRSASVVVRRQLFAGTLSLTPFEIDAKQCTTIDCIARYAILLLAIGLTNEQALCVIRRLIRVGCRTAPSLAFARQASILCCTMPGNAILLPASDDELADVLGVAVPLETALTVPYLSPLPTEFLELFNKHAFSVCVECGKRPKTAALCLVCGDLLCAGRDCSVPSLGGGALSVHTSLYCGEQAAFLLLSQCSVVLIANGYSCDFISPYLDAHGEEDVGLQRGRPLFLDADRWQRIQQLVTNLEIGSFVSRKRSYQHDLFPRNHF</sequence>
<proteinExistence type="inferred from homology"/>
<dbReference type="FunFam" id="2.10.110.30:FF:000002">
    <property type="entry name" value="Putative e3 ubiquitin-protein ligase ubr3"/>
    <property type="match status" value="1"/>
</dbReference>
<evidence type="ECO:0000313" key="12">
    <source>
        <dbReference type="EMBL" id="SPQ98404.1"/>
    </source>
</evidence>
<dbReference type="GO" id="GO:0061630">
    <property type="term" value="F:ubiquitin protein ligase activity"/>
    <property type="evidence" value="ECO:0007669"/>
    <property type="project" value="UniProtKB-UniRule"/>
</dbReference>
<dbReference type="GO" id="GO:0071596">
    <property type="term" value="P:ubiquitin-dependent protein catabolic process via the N-end rule pathway"/>
    <property type="evidence" value="ECO:0007669"/>
    <property type="project" value="UniProtKB-UniRule"/>
</dbReference>
<evidence type="ECO:0000256" key="7">
    <source>
        <dbReference type="ARBA" id="ARBA00022833"/>
    </source>
</evidence>
<dbReference type="PANTHER" id="PTHR21497">
    <property type="entry name" value="UBIQUITIN LIGASE E3 ALPHA-RELATED"/>
    <property type="match status" value="1"/>
</dbReference>
<dbReference type="SUPFAM" id="SSF54736">
    <property type="entry name" value="ClpS-like"/>
    <property type="match status" value="1"/>
</dbReference>
<comment type="pathway">
    <text evidence="2 10">Protein modification; protein ubiquitination.</text>
</comment>
<dbReference type="SMART" id="SM00396">
    <property type="entry name" value="ZnF_UBR1"/>
    <property type="match status" value="1"/>
</dbReference>
<evidence type="ECO:0000256" key="9">
    <source>
        <dbReference type="PROSITE-ProRule" id="PRU00508"/>
    </source>
</evidence>
<keyword evidence="7 10" id="KW-0862">Zinc</keyword>